<dbReference type="AlphaFoldDB" id="A0A7T4DI40"/>
<keyword evidence="1" id="KW-0472">Membrane</keyword>
<name>A0A7T4DI40_9MICO</name>
<dbReference type="Proteomes" id="UP000595374">
    <property type="component" value="Chromosome"/>
</dbReference>
<feature type="transmembrane region" description="Helical" evidence="1">
    <location>
        <begin position="134"/>
        <end position="155"/>
    </location>
</feature>
<proteinExistence type="predicted"/>
<evidence type="ECO:0000256" key="1">
    <source>
        <dbReference type="SAM" id="Phobius"/>
    </source>
</evidence>
<evidence type="ECO:0000313" key="2">
    <source>
        <dbReference type="EMBL" id="QQB13910.1"/>
    </source>
</evidence>
<dbReference type="EMBL" id="CP065989">
    <property type="protein sequence ID" value="QQB13910.1"/>
    <property type="molecule type" value="Genomic_DNA"/>
</dbReference>
<feature type="transmembrane region" description="Helical" evidence="1">
    <location>
        <begin position="167"/>
        <end position="189"/>
    </location>
</feature>
<dbReference type="RefSeq" id="WP_198499062.1">
    <property type="nucleotide sequence ID" value="NZ_CP065989.1"/>
</dbReference>
<protein>
    <submittedName>
        <fullName evidence="2">Uncharacterized protein</fullName>
    </submittedName>
</protein>
<sequence length="200" mass="20712">MTEGSGTGDPIDARSRPARSSSSAEVFELRLRVERIERIIVTGHCLITAVLLIVGTFVPMYRDGQTNGPDLSWSVATTVGYGMSLPFTSASPVEDPSGVEAVLLVGFIGLGIVIALILLVVLPTAVTGQSSARLLTFSRIVVVLGVIGAVVPLLLTGLALNADGDEGGWGGVVLFAGMLGALIVILPSFRDLAGLGDERL</sequence>
<keyword evidence="1" id="KW-0812">Transmembrane</keyword>
<accession>A0A7T4DI40</accession>
<organism evidence="2 3">
    <name type="scientific">Brevibacterium casei</name>
    <dbReference type="NCBI Taxonomy" id="33889"/>
    <lineage>
        <taxon>Bacteria</taxon>
        <taxon>Bacillati</taxon>
        <taxon>Actinomycetota</taxon>
        <taxon>Actinomycetes</taxon>
        <taxon>Micrococcales</taxon>
        <taxon>Brevibacteriaceae</taxon>
        <taxon>Brevibacterium</taxon>
    </lineage>
</organism>
<reference evidence="2 3" key="1">
    <citation type="submission" date="2020-12" db="EMBL/GenBank/DDBJ databases">
        <title>FDA dAtabase for Regulatory Grade micrObial Sequences (FDA-ARGOS): Supporting development and validation of Infectious Disease Dx tests.</title>
        <authorList>
            <person name="Sproer C."/>
            <person name="Gronow S."/>
            <person name="Severitt S."/>
            <person name="Schroder I."/>
            <person name="Tallon L."/>
            <person name="Sadzewicz L."/>
            <person name="Zhao X."/>
            <person name="Boylan J."/>
            <person name="Ott S."/>
            <person name="Bowen H."/>
            <person name="Vavikolanu K."/>
            <person name="Mehta A."/>
            <person name="Aluvathingal J."/>
            <person name="Nadendla S."/>
            <person name="Lowell S."/>
            <person name="Myers T."/>
            <person name="Yan Y."/>
            <person name="Sichtig H."/>
        </authorList>
    </citation>
    <scope>NUCLEOTIDE SEQUENCE [LARGE SCALE GENOMIC DNA]</scope>
    <source>
        <strain evidence="2 3">FDAARGOS_990</strain>
    </source>
</reference>
<feature type="transmembrane region" description="Helical" evidence="1">
    <location>
        <begin position="39"/>
        <end position="61"/>
    </location>
</feature>
<keyword evidence="1" id="KW-1133">Transmembrane helix</keyword>
<evidence type="ECO:0000313" key="3">
    <source>
        <dbReference type="Proteomes" id="UP000595374"/>
    </source>
</evidence>
<feature type="transmembrane region" description="Helical" evidence="1">
    <location>
        <begin position="101"/>
        <end position="122"/>
    </location>
</feature>
<gene>
    <name evidence="2" type="ORF">I6H47_14175</name>
</gene>